<reference evidence="1" key="2">
    <citation type="submission" date="2003-12" db="EMBL/GenBank/DDBJ databases">
        <title>Monterey Bay Coastal Ocean Microbial Observatory environmental clone sequencing.</title>
        <authorList>
            <person name="DeLong E.F."/>
        </authorList>
    </citation>
    <scope>NUCLEOTIDE SEQUENCE</scope>
</reference>
<accession>Q6SGX2</accession>
<name>Q6SGX2_9BACT</name>
<sequence length="131" mass="14502">MDYRIIAIYDADFSVLGEITYALGKLTQTRSCALCDISHGLNPLGKRTWRVYRDLHTDIEWLHRNDIATAQLKALPIGLPCVVMSTNEGKLIPLLSKEDLDACHGEVAIFDQKLSARLEQTNASCGVARAS</sequence>
<dbReference type="EMBL" id="AY458640">
    <property type="protein sequence ID" value="AAR37847.1"/>
    <property type="molecule type" value="Genomic_DNA"/>
</dbReference>
<protein>
    <submittedName>
        <fullName evidence="1">Uncharacterized protein</fullName>
    </submittedName>
</protein>
<reference evidence="1" key="1">
    <citation type="submission" date="2003-11" db="EMBL/GenBank/DDBJ databases">
        <authorList>
            <person name="Heidelberg J.F."/>
            <person name="Eisen J.A."/>
            <person name="Nelson W.C."/>
            <person name="DeLong E.F."/>
        </authorList>
    </citation>
    <scope>NUCLEOTIDE SEQUENCE</scope>
</reference>
<dbReference type="AlphaFoldDB" id="Q6SGX2"/>
<organism evidence="1">
    <name type="scientific">uncultured marine bacterium 443</name>
    <dbReference type="NCBI Taxonomy" id="257393"/>
    <lineage>
        <taxon>Bacteria</taxon>
        <taxon>environmental samples</taxon>
    </lineage>
</organism>
<proteinExistence type="predicted"/>
<evidence type="ECO:0000313" key="1">
    <source>
        <dbReference type="EMBL" id="AAR37847.1"/>
    </source>
</evidence>
<gene>
    <name evidence="1" type="ORF">MBMO_EBAC000-65D02.42</name>
</gene>